<dbReference type="Pfam" id="PF04982">
    <property type="entry name" value="TM_HPP"/>
    <property type="match status" value="1"/>
</dbReference>
<feature type="transmembrane region" description="Helical" evidence="1">
    <location>
        <begin position="20"/>
        <end position="41"/>
    </location>
</feature>
<keyword evidence="1" id="KW-0812">Transmembrane</keyword>
<evidence type="ECO:0000313" key="4">
    <source>
        <dbReference type="Proteomes" id="UP001220509"/>
    </source>
</evidence>
<dbReference type="AlphaFoldDB" id="A0AAX3M5N2"/>
<dbReference type="PANTHER" id="PTHR33741:SF5">
    <property type="entry name" value="TRANSMEMBRANE PROTEIN DDB_G0269096-RELATED"/>
    <property type="match status" value="1"/>
</dbReference>
<evidence type="ECO:0000259" key="2">
    <source>
        <dbReference type="Pfam" id="PF04982"/>
    </source>
</evidence>
<dbReference type="KEGG" id="pka:PQ456_08055"/>
<feature type="domain" description="HPP transmembrane region" evidence="2">
    <location>
        <begin position="21"/>
        <end position="169"/>
    </location>
</feature>
<dbReference type="EMBL" id="CP117416">
    <property type="protein sequence ID" value="WCT57447.1"/>
    <property type="molecule type" value="Genomic_DNA"/>
</dbReference>
<feature type="transmembrane region" description="Helical" evidence="1">
    <location>
        <begin position="100"/>
        <end position="117"/>
    </location>
</feature>
<feature type="transmembrane region" description="Helical" evidence="1">
    <location>
        <begin position="47"/>
        <end position="66"/>
    </location>
</feature>
<dbReference type="PANTHER" id="PTHR33741">
    <property type="entry name" value="TRANSMEMBRANE PROTEIN DDB_G0269096-RELATED"/>
    <property type="match status" value="1"/>
</dbReference>
<keyword evidence="1" id="KW-1133">Transmembrane helix</keyword>
<dbReference type="RefSeq" id="WP_273615654.1">
    <property type="nucleotide sequence ID" value="NZ_CP117416.1"/>
</dbReference>
<keyword evidence="1" id="KW-0472">Membrane</keyword>
<accession>A0AAX3M5N2</accession>
<feature type="transmembrane region" description="Helical" evidence="1">
    <location>
        <begin position="129"/>
        <end position="159"/>
    </location>
</feature>
<reference evidence="3 4" key="1">
    <citation type="submission" date="2023-02" db="EMBL/GenBank/DDBJ databases">
        <title>Genome sequence of Paenibacillus kyungheensis KACC 18744.</title>
        <authorList>
            <person name="Kim S."/>
            <person name="Heo J."/>
            <person name="Kwon S.-W."/>
        </authorList>
    </citation>
    <scope>NUCLEOTIDE SEQUENCE [LARGE SCALE GENOMIC DNA]</scope>
    <source>
        <strain evidence="3 4">KACC 18744</strain>
    </source>
</reference>
<organism evidence="3 4">
    <name type="scientific">Paenibacillus kyungheensis</name>
    <dbReference type="NCBI Taxonomy" id="1452732"/>
    <lineage>
        <taxon>Bacteria</taxon>
        <taxon>Bacillati</taxon>
        <taxon>Bacillota</taxon>
        <taxon>Bacilli</taxon>
        <taxon>Bacillales</taxon>
        <taxon>Paenibacillaceae</taxon>
        <taxon>Paenibacillus</taxon>
    </lineage>
</organism>
<evidence type="ECO:0000256" key="1">
    <source>
        <dbReference type="SAM" id="Phobius"/>
    </source>
</evidence>
<proteinExistence type="predicted"/>
<sequence>MEKAIKAYFAKFVTHARSPLKINIWQAVVAFVGGFLTILLLESIAEGLQWSLVIAPFGASCVLAFVLPEAPVSQPRNIIGGHMVTTLCGLTVYHLWGNSIWSLSVAVGLGIALMLLTKTTHPPAGANPIVVITAASTWSFLVTPVLIGSIVIVCVAVLYNNLIKNRKYPTFWI</sequence>
<name>A0AAX3M5N2_9BACL</name>
<dbReference type="InterPro" id="IPR058581">
    <property type="entry name" value="TM_HPP"/>
</dbReference>
<keyword evidence="4" id="KW-1185">Reference proteome</keyword>
<dbReference type="Proteomes" id="UP001220509">
    <property type="component" value="Chromosome"/>
</dbReference>
<protein>
    <submittedName>
        <fullName evidence="3">HPP family protein</fullName>
    </submittedName>
</protein>
<evidence type="ECO:0000313" key="3">
    <source>
        <dbReference type="EMBL" id="WCT57447.1"/>
    </source>
</evidence>
<gene>
    <name evidence="3" type="ORF">PQ456_08055</name>
</gene>
<dbReference type="InterPro" id="IPR007065">
    <property type="entry name" value="HPP"/>
</dbReference>